<evidence type="ECO:0000256" key="1">
    <source>
        <dbReference type="SAM" id="MobiDB-lite"/>
    </source>
</evidence>
<dbReference type="AlphaFoldDB" id="A0A6S7KTR2"/>
<evidence type="ECO:0000313" key="3">
    <source>
        <dbReference type="Proteomes" id="UP001152795"/>
    </source>
</evidence>
<organism evidence="2 3">
    <name type="scientific">Paramuricea clavata</name>
    <name type="common">Red gorgonian</name>
    <name type="synonym">Violescent sea-whip</name>
    <dbReference type="NCBI Taxonomy" id="317549"/>
    <lineage>
        <taxon>Eukaryota</taxon>
        <taxon>Metazoa</taxon>
        <taxon>Cnidaria</taxon>
        <taxon>Anthozoa</taxon>
        <taxon>Octocorallia</taxon>
        <taxon>Malacalcyonacea</taxon>
        <taxon>Plexauridae</taxon>
        <taxon>Paramuricea</taxon>
    </lineage>
</organism>
<comment type="caution">
    <text evidence="2">The sequence shown here is derived from an EMBL/GenBank/DDBJ whole genome shotgun (WGS) entry which is preliminary data.</text>
</comment>
<feature type="non-terminal residue" evidence="2">
    <location>
        <position position="1"/>
    </location>
</feature>
<dbReference type="EMBL" id="CACRXK020017534">
    <property type="protein sequence ID" value="CAB4031323.1"/>
    <property type="molecule type" value="Genomic_DNA"/>
</dbReference>
<proteinExistence type="predicted"/>
<sequence length="80" mass="9042">MTSEIEATHVDIFTEYDNLVRLEESIPNGERDWQEPQFVDNNPTFETTALAQSALPMSPPNSCPVTPTSLTERNFEIKEA</sequence>
<protein>
    <submittedName>
        <fullName evidence="2">Uncharacterized protein</fullName>
    </submittedName>
</protein>
<evidence type="ECO:0000313" key="2">
    <source>
        <dbReference type="EMBL" id="CAB4031323.1"/>
    </source>
</evidence>
<name>A0A6S7KTR2_PARCT</name>
<dbReference type="Proteomes" id="UP001152795">
    <property type="component" value="Unassembled WGS sequence"/>
</dbReference>
<gene>
    <name evidence="2" type="ORF">PACLA_8A052413</name>
</gene>
<keyword evidence="3" id="KW-1185">Reference proteome</keyword>
<feature type="region of interest" description="Disordered" evidence="1">
    <location>
        <begin position="54"/>
        <end position="80"/>
    </location>
</feature>
<reference evidence="2" key="1">
    <citation type="submission" date="2020-04" db="EMBL/GenBank/DDBJ databases">
        <authorList>
            <person name="Alioto T."/>
            <person name="Alioto T."/>
            <person name="Gomez Garrido J."/>
        </authorList>
    </citation>
    <scope>NUCLEOTIDE SEQUENCE</scope>
    <source>
        <strain evidence="2">A484AB</strain>
    </source>
</reference>
<accession>A0A6S7KTR2</accession>
<feature type="compositionally biased region" description="Polar residues" evidence="1">
    <location>
        <begin position="63"/>
        <end position="72"/>
    </location>
</feature>